<sequence length="75" mass="7546">MPAEASTTTESAVTARMAQRGFFRRTGGRGGRPEGRGPPRCGGGPPRGDEAGTRGERGGVGKVTPPRGRGPGCGP</sequence>
<feature type="compositionally biased region" description="Basic and acidic residues" evidence="1">
    <location>
        <begin position="47"/>
        <end position="59"/>
    </location>
</feature>
<gene>
    <name evidence="2" type="ORF">DVZ84_08070</name>
</gene>
<dbReference type="EMBL" id="QQBH01000004">
    <property type="protein sequence ID" value="RDD89969.1"/>
    <property type="molecule type" value="Genomic_DNA"/>
</dbReference>
<dbReference type="AlphaFoldDB" id="A0A369VHG8"/>
<reference evidence="2 3" key="1">
    <citation type="submission" date="2018-07" db="EMBL/GenBank/DDBJ databases">
        <title>Genome guided investigation of antibiotics producing actinomycetales strain isolated from a Macau mangrove ecosystem.</title>
        <authorList>
            <person name="Hu D."/>
        </authorList>
    </citation>
    <scope>NUCLEOTIDE SEQUENCE [LARGE SCALE GENOMIC DNA]</scope>
    <source>
        <strain evidence="2 3">2297</strain>
    </source>
</reference>
<evidence type="ECO:0000256" key="1">
    <source>
        <dbReference type="SAM" id="MobiDB-lite"/>
    </source>
</evidence>
<proteinExistence type="predicted"/>
<accession>A0A369VHG8</accession>
<name>A0A369VHG8_9ACTN</name>
<dbReference type="Proteomes" id="UP000253742">
    <property type="component" value="Unassembled WGS sequence"/>
</dbReference>
<organism evidence="2 3">
    <name type="scientific">Streptomyces parvulus</name>
    <dbReference type="NCBI Taxonomy" id="146923"/>
    <lineage>
        <taxon>Bacteria</taxon>
        <taxon>Bacillati</taxon>
        <taxon>Actinomycetota</taxon>
        <taxon>Actinomycetes</taxon>
        <taxon>Kitasatosporales</taxon>
        <taxon>Streptomycetaceae</taxon>
        <taxon>Streptomyces</taxon>
    </lineage>
</organism>
<evidence type="ECO:0000313" key="2">
    <source>
        <dbReference type="EMBL" id="RDD89969.1"/>
    </source>
</evidence>
<feature type="region of interest" description="Disordered" evidence="1">
    <location>
        <begin position="1"/>
        <end position="75"/>
    </location>
</feature>
<protein>
    <submittedName>
        <fullName evidence="2">Uncharacterized protein</fullName>
    </submittedName>
</protein>
<evidence type="ECO:0000313" key="3">
    <source>
        <dbReference type="Proteomes" id="UP000253742"/>
    </source>
</evidence>
<feature type="compositionally biased region" description="Low complexity" evidence="1">
    <location>
        <begin position="1"/>
        <end position="21"/>
    </location>
</feature>
<comment type="caution">
    <text evidence="2">The sequence shown here is derived from an EMBL/GenBank/DDBJ whole genome shotgun (WGS) entry which is preliminary data.</text>
</comment>